<keyword evidence="5" id="KW-1185">Reference proteome</keyword>
<evidence type="ECO:0000313" key="4">
    <source>
        <dbReference type="EMBL" id="EDV26852.1"/>
    </source>
</evidence>
<dbReference type="eggNOG" id="KOG2771">
    <property type="taxonomic scope" value="Eukaryota"/>
</dbReference>
<dbReference type="OrthoDB" id="3180714at2759"/>
<keyword evidence="1" id="KW-0819">tRNA processing</keyword>
<dbReference type="KEGG" id="tad:TRIADDRAFT_54182"/>
<dbReference type="GO" id="GO:0003824">
    <property type="term" value="F:catalytic activity"/>
    <property type="evidence" value="ECO:0007669"/>
    <property type="project" value="InterPro"/>
</dbReference>
<dbReference type="GO" id="GO:0005634">
    <property type="term" value="C:nucleus"/>
    <property type="evidence" value="ECO:0000318"/>
    <property type="project" value="GO_Central"/>
</dbReference>
<dbReference type="Gene3D" id="3.40.140.10">
    <property type="entry name" value="Cytidine Deaminase, domain 2"/>
    <property type="match status" value="1"/>
</dbReference>
<dbReference type="Proteomes" id="UP000009022">
    <property type="component" value="Unassembled WGS sequence"/>
</dbReference>
<dbReference type="GO" id="GO:0008033">
    <property type="term" value="P:tRNA processing"/>
    <property type="evidence" value="ECO:0007669"/>
    <property type="project" value="UniProtKB-KW"/>
</dbReference>
<dbReference type="OMA" id="CPLCAMA"/>
<evidence type="ECO:0000313" key="5">
    <source>
        <dbReference type="Proteomes" id="UP000009022"/>
    </source>
</evidence>
<dbReference type="HOGENOM" id="CLU_013817_2_1_1"/>
<protein>
    <recommendedName>
        <fullName evidence="3">CMP/dCMP-type deaminase domain-containing protein</fullName>
    </recommendedName>
</protein>
<dbReference type="PhylomeDB" id="B3RRC1"/>
<gene>
    <name evidence="4" type="ORF">TRIADDRAFT_54182</name>
</gene>
<dbReference type="PROSITE" id="PS51747">
    <property type="entry name" value="CYT_DCMP_DEAMINASES_2"/>
    <property type="match status" value="1"/>
</dbReference>
<evidence type="ECO:0000256" key="2">
    <source>
        <dbReference type="ARBA" id="ARBA00038160"/>
    </source>
</evidence>
<organism evidence="4 5">
    <name type="scientific">Trichoplax adhaerens</name>
    <name type="common">Trichoplax reptans</name>
    <dbReference type="NCBI Taxonomy" id="10228"/>
    <lineage>
        <taxon>Eukaryota</taxon>
        <taxon>Metazoa</taxon>
        <taxon>Placozoa</taxon>
        <taxon>Uniplacotomia</taxon>
        <taxon>Trichoplacea</taxon>
        <taxon>Trichoplacidae</taxon>
        <taxon>Trichoplax</taxon>
    </lineage>
</organism>
<comment type="similarity">
    <text evidence="2">Belongs to the cytidine and deoxycytidylate deaminase family. ADAT3 subfamily.</text>
</comment>
<dbReference type="EMBL" id="DS985243">
    <property type="protein sequence ID" value="EDV26852.1"/>
    <property type="molecule type" value="Genomic_DNA"/>
</dbReference>
<reference evidence="4 5" key="1">
    <citation type="journal article" date="2008" name="Nature">
        <title>The Trichoplax genome and the nature of placozoans.</title>
        <authorList>
            <person name="Srivastava M."/>
            <person name="Begovic E."/>
            <person name="Chapman J."/>
            <person name="Putnam N.H."/>
            <person name="Hellsten U."/>
            <person name="Kawashima T."/>
            <person name="Kuo A."/>
            <person name="Mitros T."/>
            <person name="Salamov A."/>
            <person name="Carpenter M.L."/>
            <person name="Signorovitch A.Y."/>
            <person name="Moreno M.A."/>
            <person name="Kamm K."/>
            <person name="Grimwood J."/>
            <person name="Schmutz J."/>
            <person name="Shapiro H."/>
            <person name="Grigoriev I.V."/>
            <person name="Buss L.W."/>
            <person name="Schierwater B."/>
            <person name="Dellaporta S.L."/>
            <person name="Rokhsar D.S."/>
        </authorList>
    </citation>
    <scope>NUCLEOTIDE SEQUENCE [LARGE SCALE GENOMIC DNA]</scope>
    <source>
        <strain evidence="4 5">Grell-BS-1999</strain>
    </source>
</reference>
<evidence type="ECO:0000259" key="3">
    <source>
        <dbReference type="PROSITE" id="PS51747"/>
    </source>
</evidence>
<dbReference type="SUPFAM" id="SSF53927">
    <property type="entry name" value="Cytidine deaminase-like"/>
    <property type="match status" value="1"/>
</dbReference>
<dbReference type="CTD" id="6751528"/>
<dbReference type="FunFam" id="3.40.140.10:FF:000122">
    <property type="entry name" value="Putative inactive tRNA-specific adenosine deaminase-like protein 3"/>
    <property type="match status" value="1"/>
</dbReference>
<dbReference type="RefSeq" id="XP_002110848.1">
    <property type="nucleotide sequence ID" value="XM_002110812.1"/>
</dbReference>
<name>B3RRC1_TRIAD</name>
<dbReference type="GO" id="GO:0005737">
    <property type="term" value="C:cytoplasm"/>
    <property type="evidence" value="ECO:0000318"/>
    <property type="project" value="GO_Central"/>
</dbReference>
<dbReference type="PANTHER" id="PTHR11079:SF156">
    <property type="entry name" value="INACTIVE TRNA-SPECIFIC ADENOSINE DEAMINASE-LIKE PROTEIN 3-RELATED"/>
    <property type="match status" value="1"/>
</dbReference>
<dbReference type="InterPro" id="IPR002125">
    <property type="entry name" value="CMP_dCMP_dom"/>
</dbReference>
<feature type="domain" description="CMP/dCMP-type deaminase" evidence="3">
    <location>
        <begin position="116"/>
        <end position="271"/>
    </location>
</feature>
<dbReference type="AlphaFoldDB" id="B3RRC1"/>
<sequence length="283" mass="32466">MLNETIISICMLAIRQFKDHLPLDGLTHVKRIRKDEHGNYAIIVCLRKHLSDISELAMQEWIKNQPISWEYLGNLYIVQVAATSALTRKQFEVASKYWPISFYEDKRISTAIEGKLFNQEVIQNIYNNMDIAISTALENSMFKIGAVMVDPESNKVLAKASDGRSRNVDSSLLKHAVMTCIDDIGKMHVAVENTNNSSKLPNEESNNQRGYLCTGYDLYVTKEPCVMCAMALVHSRIKRVFYAVEDKEYGALGSRYKIHVHEGLNHHFEVFKNIYRDRCLQLQ</sequence>
<dbReference type="GeneID" id="6751528"/>
<dbReference type="CDD" id="cd01285">
    <property type="entry name" value="nucleoside_deaminase"/>
    <property type="match status" value="1"/>
</dbReference>
<dbReference type="InParanoid" id="B3RRC1"/>
<dbReference type="InterPro" id="IPR016193">
    <property type="entry name" value="Cytidine_deaminase-like"/>
</dbReference>
<proteinExistence type="inferred from homology"/>
<evidence type="ECO:0000256" key="1">
    <source>
        <dbReference type="ARBA" id="ARBA00022694"/>
    </source>
</evidence>
<dbReference type="PANTHER" id="PTHR11079">
    <property type="entry name" value="CYTOSINE DEAMINASE FAMILY MEMBER"/>
    <property type="match status" value="1"/>
</dbReference>
<dbReference type="Pfam" id="PF00383">
    <property type="entry name" value="dCMP_cyt_deam_1"/>
    <property type="match status" value="1"/>
</dbReference>
<dbReference type="FunCoup" id="B3RRC1">
    <property type="interactions" value="546"/>
</dbReference>
<accession>B3RRC1</accession>
<dbReference type="STRING" id="10228.B3RRC1"/>